<reference evidence="2" key="1">
    <citation type="journal article" date="2015" name="Nature">
        <title>Complex archaea that bridge the gap between prokaryotes and eukaryotes.</title>
        <authorList>
            <person name="Spang A."/>
            <person name="Saw J.H."/>
            <person name="Jorgensen S.L."/>
            <person name="Zaremba-Niedzwiedzka K."/>
            <person name="Martijn J."/>
            <person name="Lind A.E."/>
            <person name="van Eijk R."/>
            <person name="Schleper C."/>
            <person name="Guy L."/>
            <person name="Ettema T.J."/>
        </authorList>
    </citation>
    <scope>NUCLEOTIDE SEQUENCE</scope>
</reference>
<accession>A0A0F9DEE0</accession>
<organism evidence="2">
    <name type="scientific">marine sediment metagenome</name>
    <dbReference type="NCBI Taxonomy" id="412755"/>
    <lineage>
        <taxon>unclassified sequences</taxon>
        <taxon>metagenomes</taxon>
        <taxon>ecological metagenomes</taxon>
    </lineage>
</organism>
<protein>
    <recommendedName>
        <fullName evidence="1">MTTase N-terminal domain-containing protein</fullName>
    </recommendedName>
</protein>
<dbReference type="GO" id="GO:0035599">
    <property type="term" value="F:aspartic acid methylthiotransferase activity"/>
    <property type="evidence" value="ECO:0007669"/>
    <property type="project" value="TreeGrafter"/>
</dbReference>
<dbReference type="AlphaFoldDB" id="A0A0F9DEE0"/>
<dbReference type="GO" id="GO:0051539">
    <property type="term" value="F:4 iron, 4 sulfur cluster binding"/>
    <property type="evidence" value="ECO:0007669"/>
    <property type="project" value="UniProtKB-KW"/>
</dbReference>
<evidence type="ECO:0000313" key="2">
    <source>
        <dbReference type="EMBL" id="KKL16141.1"/>
    </source>
</evidence>
<dbReference type="GO" id="GO:0005829">
    <property type="term" value="C:cytosol"/>
    <property type="evidence" value="ECO:0007669"/>
    <property type="project" value="TreeGrafter"/>
</dbReference>
<dbReference type="GO" id="GO:0046872">
    <property type="term" value="F:metal ion binding"/>
    <property type="evidence" value="ECO:0007669"/>
    <property type="project" value="UniProtKB-KW"/>
</dbReference>
<dbReference type="Pfam" id="PF00919">
    <property type="entry name" value="UPF0004"/>
    <property type="match status" value="1"/>
</dbReference>
<dbReference type="EMBL" id="LAZR01039785">
    <property type="protein sequence ID" value="KKL16141.1"/>
    <property type="molecule type" value="Genomic_DNA"/>
</dbReference>
<dbReference type="Gene3D" id="3.40.50.12160">
    <property type="entry name" value="Methylthiotransferase, N-terminal domain"/>
    <property type="match status" value="1"/>
</dbReference>
<dbReference type="PROSITE" id="PS51449">
    <property type="entry name" value="MTTASE_N"/>
    <property type="match status" value="1"/>
</dbReference>
<comment type="caution">
    <text evidence="2">The sequence shown here is derived from an EMBL/GenBank/DDBJ whole genome shotgun (WGS) entry which is preliminary data.</text>
</comment>
<dbReference type="InterPro" id="IPR005840">
    <property type="entry name" value="Ribosomal_uS12_MeSTrfase_RimO"/>
</dbReference>
<dbReference type="InterPro" id="IPR013848">
    <property type="entry name" value="Methylthiotransferase_N"/>
</dbReference>
<evidence type="ECO:0000259" key="1">
    <source>
        <dbReference type="PROSITE" id="PS51449"/>
    </source>
</evidence>
<dbReference type="PANTHER" id="PTHR43837">
    <property type="entry name" value="RIBOSOMAL PROTEIN S12 METHYLTHIOTRANSFERASE RIMO"/>
    <property type="match status" value="1"/>
</dbReference>
<dbReference type="InterPro" id="IPR038135">
    <property type="entry name" value="Methylthiotransferase_N_sf"/>
</dbReference>
<feature type="domain" description="MTTase N-terminal" evidence="1">
    <location>
        <begin position="1"/>
        <end position="67"/>
    </location>
</feature>
<gene>
    <name evidence="2" type="ORF">LCGC14_2498580</name>
</gene>
<sequence length="67" mass="6855">MSLGCAKALVDSEKMLALLAEAGCVVGAPTDEADVILINTCAFIAPATDESLDAIREAVALHTNGRP</sequence>
<name>A0A0F9DEE0_9ZZZZ</name>
<proteinExistence type="predicted"/>
<dbReference type="PANTHER" id="PTHR43837:SF1">
    <property type="entry name" value="RIBOSOMAL PROTEIN US12 METHYLTHIOTRANSFERASE RIMO"/>
    <property type="match status" value="1"/>
</dbReference>